<organism evidence="1">
    <name type="scientific">Homo sapiens</name>
    <name type="common">Human</name>
    <dbReference type="NCBI Taxonomy" id="9606"/>
    <lineage>
        <taxon>Eukaryota</taxon>
        <taxon>Metazoa</taxon>
        <taxon>Chordata</taxon>
        <taxon>Craniata</taxon>
        <taxon>Vertebrata</taxon>
        <taxon>Euteleostomi</taxon>
        <taxon>Mammalia</taxon>
        <taxon>Eutheria</taxon>
        <taxon>Euarchontoglires</taxon>
        <taxon>Primates</taxon>
        <taxon>Haplorrhini</taxon>
        <taxon>Catarrhini</taxon>
        <taxon>Hominidae</taxon>
        <taxon>Homo</taxon>
    </lineage>
</organism>
<dbReference type="EMBL" id="HF584352">
    <property type="protein sequence ID" value="CCQ43849.1"/>
    <property type="molecule type" value="Genomic_DNA"/>
</dbReference>
<accession>L8E9M0</accession>
<protein>
    <submittedName>
        <fullName evidence="1">Alternative protein GYLTL1B</fullName>
    </submittedName>
</protein>
<sequence length="45" mass="4669">MDGACCPCQLLSCRPAQAPGLLDPQQALLRPLWANEAGAAQCLAC</sequence>
<reference evidence="1" key="1">
    <citation type="journal article" date="2013" name="PLoS ONE">
        <title>Direct detection of alternative open reading frames translation products in human significantly expands the proteome.</title>
        <authorList>
            <person name="Vanderperre B."/>
            <person name="Lucier J.-F."/>
            <person name="Motard J."/>
            <person name="Tremblay G."/>
            <person name="Vanderperre S."/>
            <person name="Wisztorski M."/>
            <person name="Salzet M."/>
            <person name="Boisvert F.-M."/>
            <person name="Roucou X."/>
        </authorList>
    </citation>
    <scope>NUCLEOTIDE SEQUENCE</scope>
</reference>
<proteinExistence type="predicted"/>
<gene>
    <name evidence="1" type="primary">GYLTL1B</name>
</gene>
<dbReference type="AlphaFoldDB" id="L8E9M0"/>
<evidence type="ECO:0000313" key="1">
    <source>
        <dbReference type="EMBL" id="CCQ43849.1"/>
    </source>
</evidence>
<name>L8E9M0_HUMAN</name>